<dbReference type="EMBL" id="KB297980">
    <property type="protein sequence ID" value="ELU09759.1"/>
    <property type="molecule type" value="Genomic_DNA"/>
</dbReference>
<keyword evidence="1" id="KW-0732">Signal</keyword>
<protein>
    <submittedName>
        <fullName evidence="2 3">Uncharacterized protein</fullName>
    </submittedName>
</protein>
<organism evidence="2">
    <name type="scientific">Capitella teleta</name>
    <name type="common">Polychaete worm</name>
    <dbReference type="NCBI Taxonomy" id="283909"/>
    <lineage>
        <taxon>Eukaryota</taxon>
        <taxon>Metazoa</taxon>
        <taxon>Spiralia</taxon>
        <taxon>Lophotrochozoa</taxon>
        <taxon>Annelida</taxon>
        <taxon>Polychaeta</taxon>
        <taxon>Sedentaria</taxon>
        <taxon>Scolecida</taxon>
        <taxon>Capitellidae</taxon>
        <taxon>Capitella</taxon>
    </lineage>
</organism>
<gene>
    <name evidence="2" type="ORF">CAPTEDRAFT_218009</name>
</gene>
<dbReference type="EMBL" id="AMQN01020986">
    <property type="status" value="NOT_ANNOTATED_CDS"/>
    <property type="molecule type" value="Genomic_DNA"/>
</dbReference>
<reference evidence="3" key="3">
    <citation type="submission" date="2015-06" db="UniProtKB">
        <authorList>
            <consortium name="EnsemblMetazoa"/>
        </authorList>
    </citation>
    <scope>IDENTIFICATION</scope>
</reference>
<feature type="chain" id="PRO_5008788364" evidence="1">
    <location>
        <begin position="20"/>
        <end position="368"/>
    </location>
</feature>
<sequence length="368" mass="40012">MGWVHVLLFIAACDTLSAALMPRVKKPSVTIITSSLQNMSLVASQEVSLPMQTIEIQKRSRRSVGGDNVINVKVDITIDGEIEFDDENDDGSKRTKRAVGACKFKGKIYASGQPWEVTKNNKVYLCYCPDIGSISKKIKCARKAVEAPKPQTSFASSSTSATTSEFVTAEAIVCRAGEEELALGESVQTTHEGVPYTCECMINNGQPDIACTPQSEPGETETVYGDPGTVDFFCNIPDGRRIPAGETFIHTVGSVEYTCKCPANLGPEEQELGQIQIECEQRLDGGNVPEGEPFKYHFRERQFSCTCDEATVGAFRCSMPDGSTANAGDEKVLEKDGVQYLCKCPLTSPPEGHSIQCSHRKHASFSSH</sequence>
<proteinExistence type="predicted"/>
<dbReference type="EMBL" id="AMQN01020987">
    <property type="status" value="NOT_ANNOTATED_CDS"/>
    <property type="molecule type" value="Genomic_DNA"/>
</dbReference>
<evidence type="ECO:0000313" key="3">
    <source>
        <dbReference type="EnsemblMetazoa" id="CapteP218009"/>
    </source>
</evidence>
<feature type="signal peptide" evidence="1">
    <location>
        <begin position="1"/>
        <end position="19"/>
    </location>
</feature>
<accession>R7UTC1</accession>
<evidence type="ECO:0000313" key="4">
    <source>
        <dbReference type="Proteomes" id="UP000014760"/>
    </source>
</evidence>
<dbReference type="EnsemblMetazoa" id="CapteT218009">
    <property type="protein sequence ID" value="CapteP218009"/>
    <property type="gene ID" value="CapteG218009"/>
</dbReference>
<dbReference type="AlphaFoldDB" id="R7UTC1"/>
<reference evidence="4" key="1">
    <citation type="submission" date="2012-12" db="EMBL/GenBank/DDBJ databases">
        <authorList>
            <person name="Hellsten U."/>
            <person name="Grimwood J."/>
            <person name="Chapman J.A."/>
            <person name="Shapiro H."/>
            <person name="Aerts A."/>
            <person name="Otillar R.P."/>
            <person name="Terry A.Y."/>
            <person name="Boore J.L."/>
            <person name="Simakov O."/>
            <person name="Marletaz F."/>
            <person name="Cho S.-J."/>
            <person name="Edsinger-Gonzales E."/>
            <person name="Havlak P."/>
            <person name="Kuo D.-H."/>
            <person name="Larsson T."/>
            <person name="Lv J."/>
            <person name="Arendt D."/>
            <person name="Savage R."/>
            <person name="Osoegawa K."/>
            <person name="de Jong P."/>
            <person name="Lindberg D.R."/>
            <person name="Seaver E.C."/>
            <person name="Weisblat D.A."/>
            <person name="Putnam N.H."/>
            <person name="Grigoriev I.V."/>
            <person name="Rokhsar D.S."/>
        </authorList>
    </citation>
    <scope>NUCLEOTIDE SEQUENCE</scope>
    <source>
        <strain evidence="4">I ESC-2004</strain>
    </source>
</reference>
<dbReference type="Proteomes" id="UP000014760">
    <property type="component" value="Unassembled WGS sequence"/>
</dbReference>
<keyword evidence="4" id="KW-1185">Reference proteome</keyword>
<evidence type="ECO:0000256" key="1">
    <source>
        <dbReference type="SAM" id="SignalP"/>
    </source>
</evidence>
<evidence type="ECO:0000313" key="2">
    <source>
        <dbReference type="EMBL" id="ELU09759.1"/>
    </source>
</evidence>
<name>R7UTC1_CAPTE</name>
<dbReference type="HOGENOM" id="CLU_752825_0_0_1"/>
<reference evidence="2 4" key="2">
    <citation type="journal article" date="2013" name="Nature">
        <title>Insights into bilaterian evolution from three spiralian genomes.</title>
        <authorList>
            <person name="Simakov O."/>
            <person name="Marletaz F."/>
            <person name="Cho S.J."/>
            <person name="Edsinger-Gonzales E."/>
            <person name="Havlak P."/>
            <person name="Hellsten U."/>
            <person name="Kuo D.H."/>
            <person name="Larsson T."/>
            <person name="Lv J."/>
            <person name="Arendt D."/>
            <person name="Savage R."/>
            <person name="Osoegawa K."/>
            <person name="de Jong P."/>
            <person name="Grimwood J."/>
            <person name="Chapman J.A."/>
            <person name="Shapiro H."/>
            <person name="Aerts A."/>
            <person name="Otillar R.P."/>
            <person name="Terry A.Y."/>
            <person name="Boore J.L."/>
            <person name="Grigoriev I.V."/>
            <person name="Lindberg D.R."/>
            <person name="Seaver E.C."/>
            <person name="Weisblat D.A."/>
            <person name="Putnam N.H."/>
            <person name="Rokhsar D.S."/>
        </authorList>
    </citation>
    <scope>NUCLEOTIDE SEQUENCE</scope>
    <source>
        <strain evidence="2 4">I ESC-2004</strain>
    </source>
</reference>